<dbReference type="InterPro" id="IPR038731">
    <property type="entry name" value="RgtA/B/C-like"/>
</dbReference>
<evidence type="ECO:0000313" key="11">
    <source>
        <dbReference type="Proteomes" id="UP000647241"/>
    </source>
</evidence>
<protein>
    <recommendedName>
        <fullName evidence="9">Glycosyltransferase RgtA/B/C/D-like domain-containing protein</fullName>
    </recommendedName>
</protein>
<evidence type="ECO:0000256" key="2">
    <source>
        <dbReference type="ARBA" id="ARBA00022475"/>
    </source>
</evidence>
<feature type="domain" description="Glycosyltransferase RgtA/B/C/D-like" evidence="9">
    <location>
        <begin position="58"/>
        <end position="208"/>
    </location>
</feature>
<dbReference type="AlphaFoldDB" id="A0A917H4R7"/>
<dbReference type="RefSeq" id="WP_188552715.1">
    <property type="nucleotide sequence ID" value="NZ_BMGT01000001.1"/>
</dbReference>
<reference evidence="10" key="2">
    <citation type="submission" date="2020-09" db="EMBL/GenBank/DDBJ databases">
        <authorList>
            <person name="Sun Q."/>
            <person name="Zhou Y."/>
        </authorList>
    </citation>
    <scope>NUCLEOTIDE SEQUENCE</scope>
    <source>
        <strain evidence="10">CGMCC 1.12997</strain>
    </source>
</reference>
<feature type="transmembrane region" description="Helical" evidence="8">
    <location>
        <begin position="222"/>
        <end position="239"/>
    </location>
</feature>
<feature type="transmembrane region" description="Helical" evidence="8">
    <location>
        <begin position="192"/>
        <end position="215"/>
    </location>
</feature>
<evidence type="ECO:0000256" key="7">
    <source>
        <dbReference type="ARBA" id="ARBA00023136"/>
    </source>
</evidence>
<feature type="transmembrane region" description="Helical" evidence="8">
    <location>
        <begin position="278"/>
        <end position="297"/>
    </location>
</feature>
<dbReference type="PANTHER" id="PTHR33908:SF11">
    <property type="entry name" value="MEMBRANE PROTEIN"/>
    <property type="match status" value="1"/>
</dbReference>
<feature type="transmembrane region" description="Helical" evidence="8">
    <location>
        <begin position="100"/>
        <end position="118"/>
    </location>
</feature>
<dbReference type="GO" id="GO:0005886">
    <property type="term" value="C:plasma membrane"/>
    <property type="evidence" value="ECO:0007669"/>
    <property type="project" value="UniProtKB-SubCell"/>
</dbReference>
<feature type="transmembrane region" description="Helical" evidence="8">
    <location>
        <begin position="303"/>
        <end position="321"/>
    </location>
</feature>
<feature type="transmembrane region" description="Helical" evidence="8">
    <location>
        <begin position="328"/>
        <end position="346"/>
    </location>
</feature>
<keyword evidence="11" id="KW-1185">Reference proteome</keyword>
<evidence type="ECO:0000256" key="5">
    <source>
        <dbReference type="ARBA" id="ARBA00022692"/>
    </source>
</evidence>
<keyword evidence="3" id="KW-0328">Glycosyltransferase</keyword>
<keyword evidence="4" id="KW-0808">Transferase</keyword>
<feature type="transmembrane region" description="Helical" evidence="8">
    <location>
        <begin position="245"/>
        <end position="266"/>
    </location>
</feature>
<dbReference type="GO" id="GO:0016763">
    <property type="term" value="F:pentosyltransferase activity"/>
    <property type="evidence" value="ECO:0007669"/>
    <property type="project" value="TreeGrafter"/>
</dbReference>
<keyword evidence="5 8" id="KW-0812">Transmembrane</keyword>
<reference evidence="10" key="1">
    <citation type="journal article" date="2014" name="Int. J. Syst. Evol. Microbiol.">
        <title>Complete genome sequence of Corynebacterium casei LMG S-19264T (=DSM 44701T), isolated from a smear-ripened cheese.</title>
        <authorList>
            <consortium name="US DOE Joint Genome Institute (JGI-PGF)"/>
            <person name="Walter F."/>
            <person name="Albersmeier A."/>
            <person name="Kalinowski J."/>
            <person name="Ruckert C."/>
        </authorList>
    </citation>
    <scope>NUCLEOTIDE SEQUENCE</scope>
    <source>
        <strain evidence="10">CGMCC 1.12997</strain>
    </source>
</reference>
<keyword evidence="7 8" id="KW-0472">Membrane</keyword>
<dbReference type="EMBL" id="BMGT01000001">
    <property type="protein sequence ID" value="GGG67544.1"/>
    <property type="molecule type" value="Genomic_DNA"/>
</dbReference>
<organism evidence="10 11">
    <name type="scientific">Edaphobacter dinghuensis</name>
    <dbReference type="NCBI Taxonomy" id="1560005"/>
    <lineage>
        <taxon>Bacteria</taxon>
        <taxon>Pseudomonadati</taxon>
        <taxon>Acidobacteriota</taxon>
        <taxon>Terriglobia</taxon>
        <taxon>Terriglobales</taxon>
        <taxon>Acidobacteriaceae</taxon>
        <taxon>Edaphobacter</taxon>
    </lineage>
</organism>
<feature type="transmembrane region" description="Helical" evidence="8">
    <location>
        <begin position="153"/>
        <end position="180"/>
    </location>
</feature>
<sequence length="506" mass="56674">MKRLKAVLAVALAVCLAVFVVLTLRWPFVYDAALIRYVNFLMAHDFAPYRDIQDYNLPGSYFFDWLVTHTLGVSALAWRVYDLLLLTVAGIAMYRIARPWSRFAGFFAAMLFVCFHARDGAGQSGQRDLLITALVLVAVALAAYGDKRRTLRFFLFGLCIGLAAAVKPTAVVALPLLWLAPDAETPISLRRPWRSIGVVLSGFLIAPLAALLWLWRMHAVAAFWRTLTVYVPFHAHMGHLGFWPLATHCITASHGTLLLLALVLAFNDPERELRRLRILLGAGMVYGLISYFVQAKGYPDHRYPFAAFLFLFAAVEFTHALRSPGYRRCLGVVGLLFGTVLSGLSLKRALREHWSGEQVTALANDLNALGDNALSGKVQCLDTVDGCIETLYDMRLVQSTGFVYDEFLLTAPNEMTAREANVQTALREEFLSKIQANPPQVIVVTPRLFPAGPYHYAKLDRWPQLAALLGDCYRLQNERDFPAGRSYHRDGYRLYLRISTAACLHE</sequence>
<comment type="caution">
    <text evidence="10">The sequence shown here is derived from an EMBL/GenBank/DDBJ whole genome shotgun (WGS) entry which is preliminary data.</text>
</comment>
<evidence type="ECO:0000256" key="8">
    <source>
        <dbReference type="SAM" id="Phobius"/>
    </source>
</evidence>
<name>A0A917H4R7_9BACT</name>
<dbReference type="GO" id="GO:0009103">
    <property type="term" value="P:lipopolysaccharide biosynthetic process"/>
    <property type="evidence" value="ECO:0007669"/>
    <property type="project" value="UniProtKB-ARBA"/>
</dbReference>
<dbReference type="Pfam" id="PF13231">
    <property type="entry name" value="PMT_2"/>
    <property type="match status" value="1"/>
</dbReference>
<feature type="transmembrane region" description="Helical" evidence="8">
    <location>
        <begin position="130"/>
        <end position="146"/>
    </location>
</feature>
<accession>A0A917H4R7</accession>
<dbReference type="InterPro" id="IPR050297">
    <property type="entry name" value="LipidA_mod_glycosyltrf_83"/>
</dbReference>
<evidence type="ECO:0000256" key="4">
    <source>
        <dbReference type="ARBA" id="ARBA00022679"/>
    </source>
</evidence>
<dbReference type="PANTHER" id="PTHR33908">
    <property type="entry name" value="MANNOSYLTRANSFERASE YKCB-RELATED"/>
    <property type="match status" value="1"/>
</dbReference>
<feature type="transmembrane region" description="Helical" evidence="8">
    <location>
        <begin position="71"/>
        <end position="93"/>
    </location>
</feature>
<keyword evidence="6 8" id="KW-1133">Transmembrane helix</keyword>
<keyword evidence="2" id="KW-1003">Cell membrane</keyword>
<evidence type="ECO:0000256" key="1">
    <source>
        <dbReference type="ARBA" id="ARBA00004651"/>
    </source>
</evidence>
<evidence type="ECO:0000313" key="10">
    <source>
        <dbReference type="EMBL" id="GGG67544.1"/>
    </source>
</evidence>
<comment type="subcellular location">
    <subcellularLocation>
        <location evidence="1">Cell membrane</location>
        <topology evidence="1">Multi-pass membrane protein</topology>
    </subcellularLocation>
</comment>
<proteinExistence type="predicted"/>
<evidence type="ECO:0000256" key="6">
    <source>
        <dbReference type="ARBA" id="ARBA00022989"/>
    </source>
</evidence>
<dbReference type="Proteomes" id="UP000647241">
    <property type="component" value="Unassembled WGS sequence"/>
</dbReference>
<gene>
    <name evidence="10" type="ORF">GCM10011585_06800</name>
</gene>
<evidence type="ECO:0000256" key="3">
    <source>
        <dbReference type="ARBA" id="ARBA00022676"/>
    </source>
</evidence>
<evidence type="ECO:0000259" key="9">
    <source>
        <dbReference type="Pfam" id="PF13231"/>
    </source>
</evidence>